<dbReference type="Proteomes" id="UP000664167">
    <property type="component" value="Unassembled WGS sequence"/>
</dbReference>
<sequence length="253" mass="27310">MTEQQLSAPSRARSERSRSGIGHVDQQQSERFTVVGNHLAQHAELSLTAIGLATHIQSLPEGAPVGIKVLAAKFPEGEIRIAAALRELEAHGYLARARERMPSGRIVTRTTSYNVPLVGGVMEAEPVPTPEPVPERGDTAQELLASLRAHEPRLLLSVRDTHHLAPAVSAWLERGIAPDAVRRTLTAGLPAEPLRRPAAFLAHRLAELLPPLVPAAPEPSRPDPFQTCDGCERAYRAPRPGRCRDCAPLTAVA</sequence>
<dbReference type="RefSeq" id="WP_206963395.1">
    <property type="nucleotide sequence ID" value="NZ_BAAAJJ010000002.1"/>
</dbReference>
<reference evidence="2" key="1">
    <citation type="submission" date="2021-03" db="EMBL/GenBank/DDBJ databases">
        <title>Streptomyces poriferae sp. nov., a novel marine sponge-derived Actinobacteria species with anti-MRSA activity.</title>
        <authorList>
            <person name="Sandoval-Powers M."/>
            <person name="Kralova S."/>
            <person name="Nguyen G.-S."/>
            <person name="Fawwal D."/>
            <person name="Degnes K."/>
            <person name="Klinkenberg G."/>
            <person name="Sletta H."/>
            <person name="Wentzel A."/>
            <person name="Liles M.R."/>
        </authorList>
    </citation>
    <scope>NUCLEOTIDE SEQUENCE</scope>
    <source>
        <strain evidence="2">DSM 41794</strain>
    </source>
</reference>
<gene>
    <name evidence="2" type="ORF">J0695_19595</name>
</gene>
<dbReference type="EMBL" id="JAFLRJ010000176">
    <property type="protein sequence ID" value="MBO0513985.1"/>
    <property type="molecule type" value="Genomic_DNA"/>
</dbReference>
<name>A0A939F7X7_9ACTN</name>
<feature type="region of interest" description="Disordered" evidence="1">
    <location>
        <begin position="1"/>
        <end position="28"/>
    </location>
</feature>
<comment type="caution">
    <text evidence="2">The sequence shown here is derived from an EMBL/GenBank/DDBJ whole genome shotgun (WGS) entry which is preliminary data.</text>
</comment>
<proteinExistence type="predicted"/>
<keyword evidence="3" id="KW-1185">Reference proteome</keyword>
<evidence type="ECO:0000256" key="1">
    <source>
        <dbReference type="SAM" id="MobiDB-lite"/>
    </source>
</evidence>
<organism evidence="2 3">
    <name type="scientific">Streptomyces beijiangensis</name>
    <dbReference type="NCBI Taxonomy" id="163361"/>
    <lineage>
        <taxon>Bacteria</taxon>
        <taxon>Bacillati</taxon>
        <taxon>Actinomycetota</taxon>
        <taxon>Actinomycetes</taxon>
        <taxon>Kitasatosporales</taxon>
        <taxon>Streptomycetaceae</taxon>
        <taxon>Streptomyces</taxon>
    </lineage>
</organism>
<accession>A0A939F7X7</accession>
<evidence type="ECO:0000313" key="2">
    <source>
        <dbReference type="EMBL" id="MBO0513985.1"/>
    </source>
</evidence>
<evidence type="ECO:0000313" key="3">
    <source>
        <dbReference type="Proteomes" id="UP000664167"/>
    </source>
</evidence>
<dbReference type="AlphaFoldDB" id="A0A939F7X7"/>
<protein>
    <submittedName>
        <fullName evidence="2">Helix-turn-helix domain-containing protein</fullName>
    </submittedName>
</protein>